<evidence type="ECO:0000313" key="3">
    <source>
        <dbReference type="EMBL" id="MCQ8835728.1"/>
    </source>
</evidence>
<dbReference type="InterPro" id="IPR018309">
    <property type="entry name" value="Tscrpt_reg_PadR_C"/>
</dbReference>
<dbReference type="Pfam" id="PF03551">
    <property type="entry name" value="PadR"/>
    <property type="match status" value="1"/>
</dbReference>
<dbReference type="Gene3D" id="6.10.140.190">
    <property type="match status" value="1"/>
</dbReference>
<dbReference type="InterPro" id="IPR005149">
    <property type="entry name" value="Tscrpt_reg_PadR_N"/>
</dbReference>
<keyword evidence="4" id="KW-1185">Reference proteome</keyword>
<name>A0A9X2M5D6_STRMQ</name>
<sequence>MSLRHAVLGLLSEEPGSGWDLMQKFDISLRHAWTAPQSQVYGELAKLADTGLITVAEEGPRGRKVYEITEEGRVELRRWMIDVAPRPRRDDLILRVFFLNAVSPEEARAFLSRIAEAASERHEELRELHDRIDWSDDALSVYGALALDWGLRLEAMQREWADWARTKLRDQT</sequence>
<accession>A0A9X2M5D6</accession>
<dbReference type="Proteomes" id="UP001142400">
    <property type="component" value="Unassembled WGS sequence"/>
</dbReference>
<dbReference type="Pfam" id="PF10400">
    <property type="entry name" value="Vir_act_alpha_C"/>
    <property type="match status" value="1"/>
</dbReference>
<dbReference type="AlphaFoldDB" id="A0A9X2M5D6"/>
<protein>
    <submittedName>
        <fullName evidence="3">PadR family transcriptional regulator</fullName>
    </submittedName>
</protein>
<organism evidence="3 4">
    <name type="scientific">Streptomyces malaysiensis subsp. samsunensis</name>
    <dbReference type="NCBI Taxonomy" id="459658"/>
    <lineage>
        <taxon>Bacteria</taxon>
        <taxon>Bacillati</taxon>
        <taxon>Actinomycetota</taxon>
        <taxon>Actinomycetes</taxon>
        <taxon>Kitasatosporales</taxon>
        <taxon>Streptomycetaceae</taxon>
        <taxon>Streptomyces</taxon>
        <taxon>Streptomyces violaceusniger group</taxon>
    </lineage>
</organism>
<dbReference type="InterPro" id="IPR036390">
    <property type="entry name" value="WH_DNA-bd_sf"/>
</dbReference>
<reference evidence="3" key="1">
    <citation type="submission" date="2022-06" db="EMBL/GenBank/DDBJ databases">
        <title>WGS of actinobacteria.</title>
        <authorList>
            <person name="Thawai C."/>
        </authorList>
    </citation>
    <scope>NUCLEOTIDE SEQUENCE</scope>
    <source>
        <strain evidence="3">DSM 42010</strain>
    </source>
</reference>
<evidence type="ECO:0000259" key="2">
    <source>
        <dbReference type="Pfam" id="PF10400"/>
    </source>
</evidence>
<dbReference type="RefSeq" id="WP_257635848.1">
    <property type="nucleotide sequence ID" value="NZ_JANIIC010000090.1"/>
</dbReference>
<comment type="caution">
    <text evidence="3">The sequence shown here is derived from an EMBL/GenBank/DDBJ whole genome shotgun (WGS) entry which is preliminary data.</text>
</comment>
<evidence type="ECO:0000313" key="4">
    <source>
        <dbReference type="Proteomes" id="UP001142400"/>
    </source>
</evidence>
<evidence type="ECO:0000259" key="1">
    <source>
        <dbReference type="Pfam" id="PF03551"/>
    </source>
</evidence>
<dbReference type="PANTHER" id="PTHR43252:SF2">
    <property type="entry name" value="TRANSCRIPTION REGULATOR, PADR-LIKE FAMILY"/>
    <property type="match status" value="1"/>
</dbReference>
<feature type="domain" description="Transcription regulator PadR C-terminal" evidence="2">
    <location>
        <begin position="89"/>
        <end position="168"/>
    </location>
</feature>
<gene>
    <name evidence="3" type="ORF">NQU54_43625</name>
</gene>
<dbReference type="EMBL" id="JANIIC010000090">
    <property type="protein sequence ID" value="MCQ8835728.1"/>
    <property type="molecule type" value="Genomic_DNA"/>
</dbReference>
<proteinExistence type="predicted"/>
<feature type="domain" description="Transcription regulator PadR N-terminal" evidence="1">
    <location>
        <begin position="7"/>
        <end position="77"/>
    </location>
</feature>
<dbReference type="SUPFAM" id="SSF46785">
    <property type="entry name" value="Winged helix' DNA-binding domain"/>
    <property type="match status" value="1"/>
</dbReference>
<dbReference type="Gene3D" id="1.10.10.10">
    <property type="entry name" value="Winged helix-like DNA-binding domain superfamily/Winged helix DNA-binding domain"/>
    <property type="match status" value="1"/>
</dbReference>
<dbReference type="PANTHER" id="PTHR43252">
    <property type="entry name" value="TRANSCRIPTIONAL REGULATOR YQJI"/>
    <property type="match status" value="1"/>
</dbReference>
<dbReference type="InterPro" id="IPR036388">
    <property type="entry name" value="WH-like_DNA-bd_sf"/>
</dbReference>